<reference evidence="3" key="1">
    <citation type="journal article" date="2019" name="Int. J. Syst. Evol. Microbiol.">
        <title>The Global Catalogue of Microorganisms (GCM) 10K type strain sequencing project: providing services to taxonomists for standard genome sequencing and annotation.</title>
        <authorList>
            <consortium name="The Broad Institute Genomics Platform"/>
            <consortium name="The Broad Institute Genome Sequencing Center for Infectious Disease"/>
            <person name="Wu L."/>
            <person name="Ma J."/>
        </authorList>
    </citation>
    <scope>NUCLEOTIDE SEQUENCE [LARGE SCALE GENOMIC DNA]</scope>
    <source>
        <strain evidence="3">NBRC 110044</strain>
    </source>
</reference>
<comment type="caution">
    <text evidence="2">The sequence shown here is derived from an EMBL/GenBank/DDBJ whole genome shotgun (WGS) entry which is preliminary data.</text>
</comment>
<evidence type="ECO:0000256" key="1">
    <source>
        <dbReference type="SAM" id="SignalP"/>
    </source>
</evidence>
<gene>
    <name evidence="2" type="ORF">GCM10007907_33760</name>
</gene>
<evidence type="ECO:0000313" key="2">
    <source>
        <dbReference type="EMBL" id="GLR14586.1"/>
    </source>
</evidence>
<evidence type="ECO:0000313" key="3">
    <source>
        <dbReference type="Proteomes" id="UP001156706"/>
    </source>
</evidence>
<protein>
    <recommendedName>
        <fullName evidence="4">Solute-binding protein family 3/N-terminal domain-containing protein</fullName>
    </recommendedName>
</protein>
<sequence length="237" mass="27004">MRAWIAGATYLMACQASAASYTIAVEDVDYFPIYSTADGQYRGYARELLDLFAQHSGHQFTYLPLPIKRITPYHVRDRVDLAYPDHPRWGKAQKQGKQVHYSVPTLTFQDVILVQPARLGLPMRTLGMVRGFTPWKYLAEVEAGQIKVEEAPGPANLLRMTLLGRVDGANMALQVGRYHLQHMGIQQALVPDPKLMPIQDSQYYLSSIRHPKLIAEFDRFMKTEHATIKTLQHKYGF</sequence>
<accession>A0ABQ5YHV3</accession>
<keyword evidence="1" id="KW-0732">Signal</keyword>
<dbReference type="Gene3D" id="3.40.190.10">
    <property type="entry name" value="Periplasmic binding protein-like II"/>
    <property type="match status" value="2"/>
</dbReference>
<dbReference type="EMBL" id="BSOG01000005">
    <property type="protein sequence ID" value="GLR14586.1"/>
    <property type="molecule type" value="Genomic_DNA"/>
</dbReference>
<organism evidence="2 3">
    <name type="scientific">Chitinimonas prasina</name>
    <dbReference type="NCBI Taxonomy" id="1434937"/>
    <lineage>
        <taxon>Bacteria</taxon>
        <taxon>Pseudomonadati</taxon>
        <taxon>Pseudomonadota</taxon>
        <taxon>Betaproteobacteria</taxon>
        <taxon>Neisseriales</taxon>
        <taxon>Chitinibacteraceae</taxon>
        <taxon>Chitinimonas</taxon>
    </lineage>
</organism>
<feature type="signal peptide" evidence="1">
    <location>
        <begin position="1"/>
        <end position="18"/>
    </location>
</feature>
<keyword evidence="3" id="KW-1185">Reference proteome</keyword>
<feature type="chain" id="PRO_5046932313" description="Solute-binding protein family 3/N-terminal domain-containing protein" evidence="1">
    <location>
        <begin position="19"/>
        <end position="237"/>
    </location>
</feature>
<dbReference type="Proteomes" id="UP001156706">
    <property type="component" value="Unassembled WGS sequence"/>
</dbReference>
<dbReference type="RefSeq" id="WP_284197663.1">
    <property type="nucleotide sequence ID" value="NZ_BSOG01000005.1"/>
</dbReference>
<dbReference type="SUPFAM" id="SSF53850">
    <property type="entry name" value="Periplasmic binding protein-like II"/>
    <property type="match status" value="1"/>
</dbReference>
<proteinExistence type="predicted"/>
<evidence type="ECO:0008006" key="4">
    <source>
        <dbReference type="Google" id="ProtNLM"/>
    </source>
</evidence>
<name>A0ABQ5YHV3_9NEIS</name>